<name>A0AAD2CYE0_EUPCR</name>
<sequence length="379" mass="43376">MEKTMHKSCEEEKSDPPANVGEVYDTRKLTERKSQFATSSVIGEGRRRKKDDYFGQHKKRNHSVIGGRLDNELSNTDNIITEGILSSNARIVGGLESLSEVSSKYTERSSTALRSPELKIPDYLPAQREKDQGKKTLVLDLDETLVHSSFRPPLRGERPPNLVLSIEWDNGERDYVFIRIRPHCFSFLLKMTQLFEVVIFTASVSNYALPLVEKLDAKKYGFHVLSRRQCTLLNNNYFKDLSRLGRDLKDVIMIDNSPQAYAWQPANGIPIESWFEDTRDRELSKLVPVLERLAQVDDVRSYIPRVVDSHSVNYYEAFRVLKAPREPSPLDSFLKSWRNIKKNAAALFSGSSVTEGSKEDEVSKEEEEKEHPQLNPPKT</sequence>
<reference evidence="3" key="1">
    <citation type="submission" date="2023-07" db="EMBL/GenBank/DDBJ databases">
        <authorList>
            <consortium name="AG Swart"/>
            <person name="Singh M."/>
            <person name="Singh A."/>
            <person name="Seah K."/>
            <person name="Emmerich C."/>
        </authorList>
    </citation>
    <scope>NUCLEOTIDE SEQUENCE</scope>
    <source>
        <strain evidence="3">DP1</strain>
    </source>
</reference>
<feature type="compositionally biased region" description="Basic and acidic residues" evidence="1">
    <location>
        <begin position="1"/>
        <end position="15"/>
    </location>
</feature>
<dbReference type="InterPro" id="IPR004274">
    <property type="entry name" value="FCP1_dom"/>
</dbReference>
<dbReference type="PANTHER" id="PTHR12210">
    <property type="entry name" value="DULLARD PROTEIN PHOSPHATASE"/>
    <property type="match status" value="1"/>
</dbReference>
<dbReference type="Gene3D" id="3.40.50.1000">
    <property type="entry name" value="HAD superfamily/HAD-like"/>
    <property type="match status" value="1"/>
</dbReference>
<feature type="region of interest" description="Disordered" evidence="1">
    <location>
        <begin position="1"/>
        <end position="26"/>
    </location>
</feature>
<dbReference type="PROSITE" id="PS50969">
    <property type="entry name" value="FCP1"/>
    <property type="match status" value="1"/>
</dbReference>
<evidence type="ECO:0000259" key="2">
    <source>
        <dbReference type="PROSITE" id="PS50969"/>
    </source>
</evidence>
<dbReference type="SUPFAM" id="SSF56784">
    <property type="entry name" value="HAD-like"/>
    <property type="match status" value="1"/>
</dbReference>
<dbReference type="NCBIfam" id="TIGR02251">
    <property type="entry name" value="HIF-SF_euk"/>
    <property type="match status" value="1"/>
</dbReference>
<keyword evidence="4" id="KW-1185">Reference proteome</keyword>
<accession>A0AAD2CYE0</accession>
<dbReference type="AlphaFoldDB" id="A0AAD2CYE0"/>
<comment type="caution">
    <text evidence="3">The sequence shown here is derived from an EMBL/GenBank/DDBJ whole genome shotgun (WGS) entry which is preliminary data.</text>
</comment>
<proteinExistence type="predicted"/>
<feature type="region of interest" description="Disordered" evidence="1">
    <location>
        <begin position="38"/>
        <end position="59"/>
    </location>
</feature>
<dbReference type="InterPro" id="IPR036412">
    <property type="entry name" value="HAD-like_sf"/>
</dbReference>
<dbReference type="InterPro" id="IPR011948">
    <property type="entry name" value="Dullard_phosphatase"/>
</dbReference>
<dbReference type="EMBL" id="CAMPGE010015325">
    <property type="protein sequence ID" value="CAI2373957.1"/>
    <property type="molecule type" value="Genomic_DNA"/>
</dbReference>
<dbReference type="CDD" id="cd07521">
    <property type="entry name" value="HAD_FCP1-like"/>
    <property type="match status" value="1"/>
</dbReference>
<feature type="region of interest" description="Disordered" evidence="1">
    <location>
        <begin position="349"/>
        <end position="379"/>
    </location>
</feature>
<dbReference type="GO" id="GO:0016791">
    <property type="term" value="F:phosphatase activity"/>
    <property type="evidence" value="ECO:0007669"/>
    <property type="project" value="InterPro"/>
</dbReference>
<dbReference type="InterPro" id="IPR050365">
    <property type="entry name" value="TIM50"/>
</dbReference>
<gene>
    <name evidence="3" type="ORF">ECRASSUSDP1_LOCUS15306</name>
</gene>
<organism evidence="3 4">
    <name type="scientific">Euplotes crassus</name>
    <dbReference type="NCBI Taxonomy" id="5936"/>
    <lineage>
        <taxon>Eukaryota</taxon>
        <taxon>Sar</taxon>
        <taxon>Alveolata</taxon>
        <taxon>Ciliophora</taxon>
        <taxon>Intramacronucleata</taxon>
        <taxon>Spirotrichea</taxon>
        <taxon>Hypotrichia</taxon>
        <taxon>Euplotida</taxon>
        <taxon>Euplotidae</taxon>
        <taxon>Moneuplotes</taxon>
    </lineage>
</organism>
<dbReference type="Proteomes" id="UP001295684">
    <property type="component" value="Unassembled WGS sequence"/>
</dbReference>
<evidence type="ECO:0000313" key="3">
    <source>
        <dbReference type="EMBL" id="CAI2373957.1"/>
    </source>
</evidence>
<dbReference type="InterPro" id="IPR023214">
    <property type="entry name" value="HAD_sf"/>
</dbReference>
<evidence type="ECO:0000313" key="4">
    <source>
        <dbReference type="Proteomes" id="UP001295684"/>
    </source>
</evidence>
<dbReference type="SMART" id="SM00577">
    <property type="entry name" value="CPDc"/>
    <property type="match status" value="1"/>
</dbReference>
<dbReference type="FunFam" id="3.40.50.1000:FF:000093">
    <property type="entry name" value="NLI interacting factor-like phosphatase family protein"/>
    <property type="match status" value="1"/>
</dbReference>
<evidence type="ECO:0000256" key="1">
    <source>
        <dbReference type="SAM" id="MobiDB-lite"/>
    </source>
</evidence>
<feature type="domain" description="FCP1 homology" evidence="2">
    <location>
        <begin position="130"/>
        <end position="293"/>
    </location>
</feature>
<dbReference type="Pfam" id="PF03031">
    <property type="entry name" value="NIF"/>
    <property type="match status" value="1"/>
</dbReference>
<protein>
    <recommendedName>
        <fullName evidence="2">FCP1 homology domain-containing protein</fullName>
    </recommendedName>
</protein>